<dbReference type="Gene3D" id="1.10.4080.10">
    <property type="entry name" value="ADP-ribosylation/Crystallin J1"/>
    <property type="match status" value="1"/>
</dbReference>
<dbReference type="InterPro" id="IPR005502">
    <property type="entry name" value="Ribosyl_crysJ1"/>
</dbReference>
<accession>A0ABS5W8T2</accession>
<evidence type="ECO:0000256" key="1">
    <source>
        <dbReference type="ARBA" id="ARBA00010702"/>
    </source>
</evidence>
<name>A0ABS5W8T2_9FLAO</name>
<dbReference type="InterPro" id="IPR050792">
    <property type="entry name" value="ADP-ribosylglycohydrolase"/>
</dbReference>
<dbReference type="SUPFAM" id="SSF101478">
    <property type="entry name" value="ADP-ribosylglycohydrolase"/>
    <property type="match status" value="1"/>
</dbReference>
<keyword evidence="4" id="KW-1185">Reference proteome</keyword>
<evidence type="ECO:0000256" key="2">
    <source>
        <dbReference type="ARBA" id="ARBA00022801"/>
    </source>
</evidence>
<evidence type="ECO:0000313" key="4">
    <source>
        <dbReference type="Proteomes" id="UP000740413"/>
    </source>
</evidence>
<protein>
    <submittedName>
        <fullName evidence="3">ADP-ribosylglycohydrolase family protein</fullName>
    </submittedName>
</protein>
<proteinExistence type="inferred from homology"/>
<comment type="caution">
    <text evidence="3">The sequence shown here is derived from an EMBL/GenBank/DDBJ whole genome shotgun (WGS) entry which is preliminary data.</text>
</comment>
<evidence type="ECO:0000313" key="3">
    <source>
        <dbReference type="EMBL" id="MBT2159844.1"/>
    </source>
</evidence>
<dbReference type="RefSeq" id="WP_214610125.1">
    <property type="nucleotide sequence ID" value="NZ_JACATN010000001.1"/>
</dbReference>
<organism evidence="3 4">
    <name type="scientific">Zobellia barbeyronii</name>
    <dbReference type="NCBI Taxonomy" id="2748009"/>
    <lineage>
        <taxon>Bacteria</taxon>
        <taxon>Pseudomonadati</taxon>
        <taxon>Bacteroidota</taxon>
        <taxon>Flavobacteriia</taxon>
        <taxon>Flavobacteriales</taxon>
        <taxon>Flavobacteriaceae</taxon>
        <taxon>Zobellia</taxon>
    </lineage>
</organism>
<comment type="similarity">
    <text evidence="1">Belongs to the ADP-ribosylglycohydrolase family.</text>
</comment>
<dbReference type="InterPro" id="IPR036705">
    <property type="entry name" value="Ribosyl_crysJ1_sf"/>
</dbReference>
<dbReference type="PANTHER" id="PTHR16222:SF24">
    <property type="entry name" value="ADP-RIBOSYLHYDROLASE ARH3"/>
    <property type="match status" value="1"/>
</dbReference>
<keyword evidence="2" id="KW-0378">Hydrolase</keyword>
<dbReference type="Pfam" id="PF03747">
    <property type="entry name" value="ADP_ribosyl_GH"/>
    <property type="match status" value="1"/>
</dbReference>
<sequence length="434" mass="48765">MKQLIGFFLILLSIGCKENTTSINIPAPKKTTYTSDTLRLSEEVYYDKVLGALVGSAIGDAMGASTEMWSRKDIQLKYRYITTLTPAVRQQSPEGTWGHNLIAGATTDDTRWKYAMVKYLSQNKENLNASNFAKFITEYYGSLTKTISDSGSVPDTDFLDTQIEKIDWIKEWARVSMAYQKDTDTYLKAMNRFYGGEMSCAGQLYTPMLGLVSNTPESAYELAYEHTLFDLGYAKDISALVSAMTHMALRTTNMDSIINTATFVDPLGYQDSRLVGRISYDMADASVKKILALKQLALTDTLTVQDSIIFKVPKGFQGNQKDWTRQEMAYQFLEEHEKAIPFHSGEIWQILITALQYGEGDFEQTMQFIVNYGRDNDTVAAVAGMILGAKDGYSNLPVALRTQALKVNKENMGIDLEALAREMVEKKYIDFELP</sequence>
<dbReference type="PROSITE" id="PS51257">
    <property type="entry name" value="PROKAR_LIPOPROTEIN"/>
    <property type="match status" value="1"/>
</dbReference>
<dbReference type="Proteomes" id="UP000740413">
    <property type="component" value="Unassembled WGS sequence"/>
</dbReference>
<dbReference type="EMBL" id="JACATN010000001">
    <property type="protein sequence ID" value="MBT2159844.1"/>
    <property type="molecule type" value="Genomic_DNA"/>
</dbReference>
<dbReference type="PANTHER" id="PTHR16222">
    <property type="entry name" value="ADP-RIBOSYLGLYCOHYDROLASE"/>
    <property type="match status" value="1"/>
</dbReference>
<reference evidence="4" key="1">
    <citation type="submission" date="2023-07" db="EMBL/GenBank/DDBJ databases">
        <title>Zobellia barbeyronii sp. nov., a new marine flavobacterium, isolated from green and red algae.</title>
        <authorList>
            <person name="Nedashkovskaya O.I."/>
            <person name="Otstavnykh N."/>
            <person name="Zhukova N."/>
            <person name="Guzev K."/>
            <person name="Chausova V."/>
            <person name="Tekutyeva L."/>
            <person name="Mikhailov V."/>
            <person name="Isaeva M."/>
        </authorList>
    </citation>
    <scope>NUCLEOTIDE SEQUENCE [LARGE SCALE GENOMIC DNA]</scope>
    <source>
        <strain evidence="4">KMM 6746</strain>
    </source>
</reference>
<gene>
    <name evidence="3" type="ORF">HW347_01135</name>
</gene>